<dbReference type="GO" id="GO:0003677">
    <property type="term" value="F:DNA binding"/>
    <property type="evidence" value="ECO:0007669"/>
    <property type="project" value="UniProtKB-KW"/>
</dbReference>
<dbReference type="GO" id="GO:0032993">
    <property type="term" value="C:protein-DNA complex"/>
    <property type="evidence" value="ECO:0007669"/>
    <property type="project" value="TreeGrafter"/>
</dbReference>
<keyword evidence="3" id="KW-0238">DNA-binding</keyword>
<dbReference type="SUPFAM" id="SSF46785">
    <property type="entry name" value="Winged helix' DNA-binding domain"/>
    <property type="match status" value="1"/>
</dbReference>
<comment type="similarity">
    <text evidence="1">Belongs to the LysR transcriptional regulatory family.</text>
</comment>
<dbReference type="InterPro" id="IPR036390">
    <property type="entry name" value="WH_DNA-bd_sf"/>
</dbReference>
<dbReference type="InterPro" id="IPR005119">
    <property type="entry name" value="LysR_subst-bd"/>
</dbReference>
<evidence type="ECO:0000313" key="6">
    <source>
        <dbReference type="EMBL" id="MDF0601636.1"/>
    </source>
</evidence>
<dbReference type="PANTHER" id="PTHR30346">
    <property type="entry name" value="TRANSCRIPTIONAL DUAL REGULATOR HCAR-RELATED"/>
    <property type="match status" value="1"/>
</dbReference>
<dbReference type="EMBL" id="JARGYC010000031">
    <property type="protein sequence ID" value="MDF0601636.1"/>
    <property type="molecule type" value="Genomic_DNA"/>
</dbReference>
<dbReference type="PANTHER" id="PTHR30346:SF0">
    <property type="entry name" value="HCA OPERON TRANSCRIPTIONAL ACTIVATOR HCAR"/>
    <property type="match status" value="1"/>
</dbReference>
<keyword evidence="7" id="KW-1185">Reference proteome</keyword>
<dbReference type="InterPro" id="IPR036388">
    <property type="entry name" value="WH-like_DNA-bd_sf"/>
</dbReference>
<evidence type="ECO:0000256" key="1">
    <source>
        <dbReference type="ARBA" id="ARBA00009437"/>
    </source>
</evidence>
<organism evidence="6 7">
    <name type="scientific">Psychromarinibacter sediminicola</name>
    <dbReference type="NCBI Taxonomy" id="3033385"/>
    <lineage>
        <taxon>Bacteria</taxon>
        <taxon>Pseudomonadati</taxon>
        <taxon>Pseudomonadota</taxon>
        <taxon>Alphaproteobacteria</taxon>
        <taxon>Rhodobacterales</taxon>
        <taxon>Paracoccaceae</taxon>
        <taxon>Psychromarinibacter</taxon>
    </lineage>
</organism>
<dbReference type="FunFam" id="1.10.10.10:FF:000001">
    <property type="entry name" value="LysR family transcriptional regulator"/>
    <property type="match status" value="1"/>
</dbReference>
<proteinExistence type="inferred from homology"/>
<comment type="caution">
    <text evidence="6">The sequence shown here is derived from an EMBL/GenBank/DDBJ whole genome shotgun (WGS) entry which is preliminary data.</text>
</comment>
<evidence type="ECO:0000256" key="3">
    <source>
        <dbReference type="ARBA" id="ARBA00023125"/>
    </source>
</evidence>
<protein>
    <submittedName>
        <fullName evidence="6">LysR family transcriptional regulator</fullName>
    </submittedName>
</protein>
<dbReference type="RefSeq" id="WP_275567777.1">
    <property type="nucleotide sequence ID" value="NZ_JARGYC010000031.1"/>
</dbReference>
<evidence type="ECO:0000256" key="2">
    <source>
        <dbReference type="ARBA" id="ARBA00023015"/>
    </source>
</evidence>
<keyword evidence="4" id="KW-0804">Transcription</keyword>
<dbReference type="AlphaFoldDB" id="A0AAE3NTB8"/>
<dbReference type="InterPro" id="IPR000847">
    <property type="entry name" value="LysR_HTH_N"/>
</dbReference>
<gene>
    <name evidence="6" type="ORF">P1J78_12905</name>
</gene>
<dbReference type="Pfam" id="PF00126">
    <property type="entry name" value="HTH_1"/>
    <property type="match status" value="1"/>
</dbReference>
<feature type="domain" description="HTH lysR-type" evidence="5">
    <location>
        <begin position="2"/>
        <end position="59"/>
    </location>
</feature>
<dbReference type="SUPFAM" id="SSF53850">
    <property type="entry name" value="Periplasmic binding protein-like II"/>
    <property type="match status" value="1"/>
</dbReference>
<dbReference type="Gene3D" id="1.10.10.10">
    <property type="entry name" value="Winged helix-like DNA-binding domain superfamily/Winged helix DNA-binding domain"/>
    <property type="match status" value="1"/>
</dbReference>
<evidence type="ECO:0000256" key="4">
    <source>
        <dbReference type="ARBA" id="ARBA00023163"/>
    </source>
</evidence>
<accession>A0AAE3NTB8</accession>
<sequence>MIEFRHLRYFVAAAEHGSLRKAGMALGIQESTISRAIRDLEDQLGASLFQRHIGGVRLTIAGERFLHRTRTALQQISAGVRDVGAIGRCEDGRVRVGILSSIASGFLSDLLREYNKDHAGIRIDLVDGHPTDHVTAIRHSQLDVAFVVGTKAWTDCESDWLWVERVFAVLPETHSLVGKQELDWSDLVGESFIVGDAAPGPDIHNYLVNRLVDFGNHPEVEVQRVSRDNLLSLVAVGRGLTLTSEATTLAQVPGVTYRPISGEALPFSAIWSARNDNPAMRRLLSMARSMSNAAIS</sequence>
<evidence type="ECO:0000313" key="7">
    <source>
        <dbReference type="Proteomes" id="UP001220964"/>
    </source>
</evidence>
<dbReference type="PROSITE" id="PS50931">
    <property type="entry name" value="HTH_LYSR"/>
    <property type="match status" value="1"/>
</dbReference>
<dbReference type="GO" id="GO:0003700">
    <property type="term" value="F:DNA-binding transcription factor activity"/>
    <property type="evidence" value="ECO:0007669"/>
    <property type="project" value="InterPro"/>
</dbReference>
<dbReference type="Pfam" id="PF03466">
    <property type="entry name" value="LysR_substrate"/>
    <property type="match status" value="1"/>
</dbReference>
<evidence type="ECO:0000259" key="5">
    <source>
        <dbReference type="PROSITE" id="PS50931"/>
    </source>
</evidence>
<reference evidence="6" key="1">
    <citation type="submission" date="2023-03" db="EMBL/GenBank/DDBJ databases">
        <title>Multiphase analysis and comparison of six strains from genera Psychromarinibacter, Lutimaribacter, and Maritimibacter, including a novel species: Psychromarinibacter sediminicola sp. nov.</title>
        <authorList>
            <person name="Wang Y.-H."/>
            <person name="Ye M.-Q."/>
            <person name="Du Z.-J."/>
        </authorList>
    </citation>
    <scope>NUCLEOTIDE SEQUENCE</scope>
    <source>
        <strain evidence="6">C21-152</strain>
    </source>
</reference>
<dbReference type="CDD" id="cd08414">
    <property type="entry name" value="PBP2_LTTR_aromatics_like"/>
    <property type="match status" value="1"/>
</dbReference>
<keyword evidence="2" id="KW-0805">Transcription regulation</keyword>
<name>A0AAE3NTB8_9RHOB</name>
<dbReference type="Proteomes" id="UP001220964">
    <property type="component" value="Unassembled WGS sequence"/>
</dbReference>
<dbReference type="Gene3D" id="3.40.190.10">
    <property type="entry name" value="Periplasmic binding protein-like II"/>
    <property type="match status" value="2"/>
</dbReference>